<sequence length="114" mass="13038">MQCSTIWTGNVHLSKIASARLVNINNRYSIWFGSRKTCLGWGQCKVNWTEGEICIVPLGTFKGLSVYNTSRFPRELPDLHMQHQFLDWSTLCLLQASEQLSLFFCGEYPAMTKS</sequence>
<dbReference type="Proteomes" id="UP001202328">
    <property type="component" value="Unassembled WGS sequence"/>
</dbReference>
<name>A0AAD4SJZ6_9MAGN</name>
<organism evidence="1 2">
    <name type="scientific">Papaver atlanticum</name>
    <dbReference type="NCBI Taxonomy" id="357466"/>
    <lineage>
        <taxon>Eukaryota</taxon>
        <taxon>Viridiplantae</taxon>
        <taxon>Streptophyta</taxon>
        <taxon>Embryophyta</taxon>
        <taxon>Tracheophyta</taxon>
        <taxon>Spermatophyta</taxon>
        <taxon>Magnoliopsida</taxon>
        <taxon>Ranunculales</taxon>
        <taxon>Papaveraceae</taxon>
        <taxon>Papaveroideae</taxon>
        <taxon>Papaver</taxon>
    </lineage>
</organism>
<protein>
    <submittedName>
        <fullName evidence="1">Uncharacterized protein</fullName>
    </submittedName>
</protein>
<gene>
    <name evidence="1" type="ORF">MKW98_008404</name>
</gene>
<accession>A0AAD4SJZ6</accession>
<keyword evidence="2" id="KW-1185">Reference proteome</keyword>
<dbReference type="EMBL" id="JAJJMB010010578">
    <property type="protein sequence ID" value="KAI3907727.1"/>
    <property type="molecule type" value="Genomic_DNA"/>
</dbReference>
<dbReference type="AlphaFoldDB" id="A0AAD4SJZ6"/>
<evidence type="ECO:0000313" key="1">
    <source>
        <dbReference type="EMBL" id="KAI3907727.1"/>
    </source>
</evidence>
<reference evidence="1" key="1">
    <citation type="submission" date="2022-04" db="EMBL/GenBank/DDBJ databases">
        <title>A functionally conserved STORR gene fusion in Papaver species that diverged 16.8 million years ago.</title>
        <authorList>
            <person name="Catania T."/>
        </authorList>
    </citation>
    <scope>NUCLEOTIDE SEQUENCE</scope>
    <source>
        <strain evidence="1">S-188037</strain>
    </source>
</reference>
<comment type="caution">
    <text evidence="1">The sequence shown here is derived from an EMBL/GenBank/DDBJ whole genome shotgun (WGS) entry which is preliminary data.</text>
</comment>
<proteinExistence type="predicted"/>
<evidence type="ECO:0000313" key="2">
    <source>
        <dbReference type="Proteomes" id="UP001202328"/>
    </source>
</evidence>